<reference evidence="1 2" key="1">
    <citation type="journal article" date="2018" name="Elife">
        <title>Firefly genomes illuminate parallel origins of bioluminescence in beetles.</title>
        <authorList>
            <person name="Fallon T.R."/>
            <person name="Lower S.E."/>
            <person name="Chang C.H."/>
            <person name="Bessho-Uehara M."/>
            <person name="Martin G.J."/>
            <person name="Bewick A.J."/>
            <person name="Behringer M."/>
            <person name="Debat H.J."/>
            <person name="Wong I."/>
            <person name="Day J.C."/>
            <person name="Suvorov A."/>
            <person name="Silva C.J."/>
            <person name="Stanger-Hall K.F."/>
            <person name="Hall D.W."/>
            <person name="Schmitz R.J."/>
            <person name="Nelson D.R."/>
            <person name="Lewis S.M."/>
            <person name="Shigenobu S."/>
            <person name="Bybee S.M."/>
            <person name="Larracuente A.M."/>
            <person name="Oba Y."/>
            <person name="Weng J.K."/>
        </authorList>
    </citation>
    <scope>NUCLEOTIDE SEQUENCE [LARGE SCALE GENOMIC DNA]</scope>
    <source>
        <strain evidence="1">1611_PpyrPB1</strain>
        <tissue evidence="1">Whole body</tissue>
    </source>
</reference>
<evidence type="ECO:0000313" key="2">
    <source>
        <dbReference type="Proteomes" id="UP000327044"/>
    </source>
</evidence>
<accession>A0A5N4B713</accession>
<evidence type="ECO:0000313" key="1">
    <source>
        <dbReference type="EMBL" id="KAB0805348.1"/>
    </source>
</evidence>
<protein>
    <submittedName>
        <fullName evidence="1">Uncharacterized protein</fullName>
    </submittedName>
</protein>
<comment type="caution">
    <text evidence="1">The sequence shown here is derived from an EMBL/GenBank/DDBJ whole genome shotgun (WGS) entry which is preliminary data.</text>
</comment>
<dbReference type="EMBL" id="VVIM01000001">
    <property type="protein sequence ID" value="KAB0805348.1"/>
    <property type="molecule type" value="Genomic_DNA"/>
</dbReference>
<keyword evidence="2" id="KW-1185">Reference proteome</keyword>
<organism evidence="1 2">
    <name type="scientific">Photinus pyralis</name>
    <name type="common">Common eastern firefly</name>
    <name type="synonym">Lampyris pyralis</name>
    <dbReference type="NCBI Taxonomy" id="7054"/>
    <lineage>
        <taxon>Eukaryota</taxon>
        <taxon>Metazoa</taxon>
        <taxon>Ecdysozoa</taxon>
        <taxon>Arthropoda</taxon>
        <taxon>Hexapoda</taxon>
        <taxon>Insecta</taxon>
        <taxon>Pterygota</taxon>
        <taxon>Neoptera</taxon>
        <taxon>Endopterygota</taxon>
        <taxon>Coleoptera</taxon>
        <taxon>Polyphaga</taxon>
        <taxon>Elateriformia</taxon>
        <taxon>Elateroidea</taxon>
        <taxon>Lampyridae</taxon>
        <taxon>Lampyrinae</taxon>
        <taxon>Photinus</taxon>
    </lineage>
</organism>
<gene>
    <name evidence="1" type="ORF">PPYR_02318</name>
</gene>
<name>A0A5N4B713_PHOPY</name>
<dbReference type="AlphaFoldDB" id="A0A5N4B713"/>
<proteinExistence type="predicted"/>
<dbReference type="InParanoid" id="A0A5N4B713"/>
<sequence>MFKILFITDSPSLLADVPGLDLDELNNSTYCKPFRNAKDLRVGDHAMVETETFKCILPEKYYNFFNGFTNRHLQCKIENGCPVTSLGVMFEVFSIICYLQTIV</sequence>
<dbReference type="Proteomes" id="UP000327044">
    <property type="component" value="Unassembled WGS sequence"/>
</dbReference>